<evidence type="ECO:0000313" key="1">
    <source>
        <dbReference type="EMBL" id="GJT37134.1"/>
    </source>
</evidence>
<reference evidence="1" key="2">
    <citation type="submission" date="2022-01" db="EMBL/GenBank/DDBJ databases">
        <authorList>
            <person name="Yamashiro T."/>
            <person name="Shiraishi A."/>
            <person name="Satake H."/>
            <person name="Nakayama K."/>
        </authorList>
    </citation>
    <scope>NUCLEOTIDE SEQUENCE</scope>
</reference>
<proteinExistence type="predicted"/>
<dbReference type="PANTHER" id="PTHR33067:SF9">
    <property type="entry name" value="RNA-DIRECTED DNA POLYMERASE"/>
    <property type="match status" value="1"/>
</dbReference>
<dbReference type="EMBL" id="BQNB010015198">
    <property type="protein sequence ID" value="GJT37134.1"/>
    <property type="molecule type" value="Genomic_DNA"/>
</dbReference>
<dbReference type="Proteomes" id="UP001151760">
    <property type="component" value="Unassembled WGS sequence"/>
</dbReference>
<gene>
    <name evidence="1" type="ORF">Tco_0936999</name>
</gene>
<evidence type="ECO:0000313" key="2">
    <source>
        <dbReference type="Proteomes" id="UP001151760"/>
    </source>
</evidence>
<accession>A0ABQ5DJZ7</accession>
<dbReference type="InterPro" id="IPR021109">
    <property type="entry name" value="Peptidase_aspartic_dom_sf"/>
</dbReference>
<keyword evidence="2" id="KW-1185">Reference proteome</keyword>
<protein>
    <submittedName>
        <fullName evidence="1">MAK10-like protein</fullName>
    </submittedName>
</protein>
<dbReference type="Gene3D" id="2.40.70.10">
    <property type="entry name" value="Acid Proteases"/>
    <property type="match status" value="1"/>
</dbReference>
<sequence length="700" mass="79043">MGDANPIRTLGDYSKPSHEGYKNTIELPVGNNVVPLRSDTIWLVQTDAHSTELDILSKSDHRLIELENQVQRLMEAHLAPTQHTQVNKITTSCEICSGPHDTQYCMEDHEQSFVEYASLRTNEAGGKWYTFKPEQNNLGGTYNPSWETHPNLRPSPIDCQDHSLATRLRETEYFSSFVCSFLPNNRSPMLITPSTSINAIKTCSMEANISQTSPLQTGMGIGTQQPEEPEPSLEDEFQDLHLNLPALEVLAHTPIYNAMLDKYMESLELGKSGSAFVQGEVSAKKEDPGYSLYPFKIGLLEETKHIFGLADRTKSYLVGIFKDVEVHIGKLKLLNDFYVIDMKKDPETPLLVGRGFLATTNAVINCRMAKIAVGEGITRESYKPHPSSDGVGAQISYYTRKDFLDCHLPREWEIASDAEINPFKGVLMFRRMICLCTVLHHADSTRLSHKSGILGDADREVPVPETFHEQTDDELTEAEIKQMEADDQAILPFYRLPETTYACYCSTGYDTGQEQTYADGIANGEIILDSKCWQMLESKRLHGDEVMRLGIMESDKVLQLQRISGHLLGTSTSPRRSSMVYFLMKLRNSCKLHFDANLQQATDIGMTLDTHNWSSIAHQEIHKILKEENFPIINQVDTRLQNFEIQFLKEAAKFVRDFKSLAKEADESLAKHKTLELEIEQSLEALSFKSIMSIMQNPSL</sequence>
<organism evidence="1 2">
    <name type="scientific">Tanacetum coccineum</name>
    <dbReference type="NCBI Taxonomy" id="301880"/>
    <lineage>
        <taxon>Eukaryota</taxon>
        <taxon>Viridiplantae</taxon>
        <taxon>Streptophyta</taxon>
        <taxon>Embryophyta</taxon>
        <taxon>Tracheophyta</taxon>
        <taxon>Spermatophyta</taxon>
        <taxon>Magnoliopsida</taxon>
        <taxon>eudicotyledons</taxon>
        <taxon>Gunneridae</taxon>
        <taxon>Pentapetalae</taxon>
        <taxon>asterids</taxon>
        <taxon>campanulids</taxon>
        <taxon>Asterales</taxon>
        <taxon>Asteraceae</taxon>
        <taxon>Asteroideae</taxon>
        <taxon>Anthemideae</taxon>
        <taxon>Anthemidinae</taxon>
        <taxon>Tanacetum</taxon>
    </lineage>
</organism>
<comment type="caution">
    <text evidence="1">The sequence shown here is derived from an EMBL/GenBank/DDBJ whole genome shotgun (WGS) entry which is preliminary data.</text>
</comment>
<name>A0ABQ5DJZ7_9ASTR</name>
<reference evidence="1" key="1">
    <citation type="journal article" date="2022" name="Int. J. Mol. Sci.">
        <title>Draft Genome of Tanacetum Coccineum: Genomic Comparison of Closely Related Tanacetum-Family Plants.</title>
        <authorList>
            <person name="Yamashiro T."/>
            <person name="Shiraishi A."/>
            <person name="Nakayama K."/>
            <person name="Satake H."/>
        </authorList>
    </citation>
    <scope>NUCLEOTIDE SEQUENCE</scope>
</reference>
<dbReference type="PANTHER" id="PTHR33067">
    <property type="entry name" value="RNA-DIRECTED DNA POLYMERASE-RELATED"/>
    <property type="match status" value="1"/>
</dbReference>